<feature type="domain" description="Enoyl reductase (ER)" evidence="1">
    <location>
        <begin position="7"/>
        <end position="332"/>
    </location>
</feature>
<dbReference type="InterPro" id="IPR020843">
    <property type="entry name" value="ER"/>
</dbReference>
<dbReference type="CDD" id="cd08276">
    <property type="entry name" value="MDR7"/>
    <property type="match status" value="1"/>
</dbReference>
<dbReference type="Pfam" id="PF00107">
    <property type="entry name" value="ADH_zinc_N"/>
    <property type="match status" value="1"/>
</dbReference>
<protein>
    <submittedName>
        <fullName evidence="2">NAD(P)-dependent alcohol dehydrogenase</fullName>
        <ecNumber evidence="2">1.1.1.-</ecNumber>
    </submittedName>
</protein>
<dbReference type="PANTHER" id="PTHR45033">
    <property type="match status" value="1"/>
</dbReference>
<dbReference type="RefSeq" id="WP_387964988.1">
    <property type="nucleotide sequence ID" value="NZ_JBHSGP010000014.1"/>
</dbReference>
<dbReference type="InterPro" id="IPR013154">
    <property type="entry name" value="ADH-like_N"/>
</dbReference>
<dbReference type="EC" id="1.1.1.-" evidence="2"/>
<dbReference type="SMART" id="SM00829">
    <property type="entry name" value="PKS_ER"/>
    <property type="match status" value="1"/>
</dbReference>
<evidence type="ECO:0000313" key="2">
    <source>
        <dbReference type="EMBL" id="MFC4723526.1"/>
    </source>
</evidence>
<name>A0ABV9N5A4_9FLAO</name>
<proteinExistence type="predicted"/>
<dbReference type="InterPro" id="IPR013149">
    <property type="entry name" value="ADH-like_C"/>
</dbReference>
<dbReference type="Gene3D" id="3.90.180.10">
    <property type="entry name" value="Medium-chain alcohol dehydrogenases, catalytic domain"/>
    <property type="match status" value="1"/>
</dbReference>
<dbReference type="Pfam" id="PF08240">
    <property type="entry name" value="ADH_N"/>
    <property type="match status" value="1"/>
</dbReference>
<reference evidence="3" key="1">
    <citation type="journal article" date="2019" name="Int. J. Syst. Evol. Microbiol.">
        <title>The Global Catalogue of Microorganisms (GCM) 10K type strain sequencing project: providing services to taxonomists for standard genome sequencing and annotation.</title>
        <authorList>
            <consortium name="The Broad Institute Genomics Platform"/>
            <consortium name="The Broad Institute Genome Sequencing Center for Infectious Disease"/>
            <person name="Wu L."/>
            <person name="Ma J."/>
        </authorList>
    </citation>
    <scope>NUCLEOTIDE SEQUENCE [LARGE SCALE GENOMIC DNA]</scope>
    <source>
        <strain evidence="3">CCUG 63682</strain>
    </source>
</reference>
<organism evidence="2 3">
    <name type="scientific">Geojedonia litorea</name>
    <dbReference type="NCBI Taxonomy" id="1268269"/>
    <lineage>
        <taxon>Bacteria</taxon>
        <taxon>Pseudomonadati</taxon>
        <taxon>Bacteroidota</taxon>
        <taxon>Flavobacteriia</taxon>
        <taxon>Flavobacteriales</taxon>
        <taxon>Flavobacteriaceae</taxon>
        <taxon>Geojedonia</taxon>
    </lineage>
</organism>
<sequence length="334" mass="36431">MKLYRIQNNKLVLTEEGIPTIKNDEILVQIKALSLNYRDLLVTEGIAHWKPSEGRIPFSDAAGEIVEIGKHTSRFKVGDRVTSLIVPNWEQGKLSPEKINVAIGGPSKDGVLAEYVAFPENYFCKIPDYLSYKEAATLPVAALTAWNAVIEQSNLKLGDTILIIGTGGVSLFALQFSKLAGYNIIITSSSDDKLKKAKALGAHHTINYKTHKDWIQEVMNITSGQGVDQVVDVVGGSHISESLKCIKSEGIISMVGVIDGKTVGSINTGTIMYKAAKIQGVETGSTIMYQRMLAAMELHTVKPVINKVFPFLEVPKALSYLKNGSHFGKVCIEL</sequence>
<dbReference type="EMBL" id="JBHSGP010000014">
    <property type="protein sequence ID" value="MFC4723526.1"/>
    <property type="molecule type" value="Genomic_DNA"/>
</dbReference>
<dbReference type="SUPFAM" id="SSF51735">
    <property type="entry name" value="NAD(P)-binding Rossmann-fold domains"/>
    <property type="match status" value="1"/>
</dbReference>
<dbReference type="SUPFAM" id="SSF50129">
    <property type="entry name" value="GroES-like"/>
    <property type="match status" value="1"/>
</dbReference>
<dbReference type="Gene3D" id="3.40.50.720">
    <property type="entry name" value="NAD(P)-binding Rossmann-like Domain"/>
    <property type="match status" value="1"/>
</dbReference>
<dbReference type="PANTHER" id="PTHR45033:SF2">
    <property type="entry name" value="ZINC-TYPE ALCOHOL DEHYDROGENASE-LIKE PROTEIN C1773.06C"/>
    <property type="match status" value="1"/>
</dbReference>
<keyword evidence="2" id="KW-0560">Oxidoreductase</keyword>
<dbReference type="Proteomes" id="UP001595953">
    <property type="component" value="Unassembled WGS sequence"/>
</dbReference>
<dbReference type="InterPro" id="IPR036291">
    <property type="entry name" value="NAD(P)-bd_dom_sf"/>
</dbReference>
<keyword evidence="3" id="KW-1185">Reference proteome</keyword>
<dbReference type="GO" id="GO:0016491">
    <property type="term" value="F:oxidoreductase activity"/>
    <property type="evidence" value="ECO:0007669"/>
    <property type="project" value="UniProtKB-KW"/>
</dbReference>
<gene>
    <name evidence="2" type="ORF">ACFO5O_14415</name>
</gene>
<dbReference type="InterPro" id="IPR011032">
    <property type="entry name" value="GroES-like_sf"/>
</dbReference>
<dbReference type="InterPro" id="IPR052711">
    <property type="entry name" value="Zinc_ADH-like"/>
</dbReference>
<accession>A0ABV9N5A4</accession>
<comment type="caution">
    <text evidence="2">The sequence shown here is derived from an EMBL/GenBank/DDBJ whole genome shotgun (WGS) entry which is preliminary data.</text>
</comment>
<evidence type="ECO:0000313" key="3">
    <source>
        <dbReference type="Proteomes" id="UP001595953"/>
    </source>
</evidence>
<evidence type="ECO:0000259" key="1">
    <source>
        <dbReference type="SMART" id="SM00829"/>
    </source>
</evidence>